<sequence length="68" mass="7682">MYATESITKTHNYFSPTIDIDECKPKSQKIIVRVLFAITTFKFKPTPIQPQPAYPTHSSPSPETDPEA</sequence>
<protein>
    <submittedName>
        <fullName evidence="1">Uncharacterized protein</fullName>
    </submittedName>
</protein>
<accession>A0ACD3APC2</accession>
<keyword evidence="2" id="KW-1185">Reference proteome</keyword>
<evidence type="ECO:0000313" key="1">
    <source>
        <dbReference type="EMBL" id="TFK67560.1"/>
    </source>
</evidence>
<name>A0ACD3APC2_9AGAR</name>
<organism evidence="1 2">
    <name type="scientific">Pluteus cervinus</name>
    <dbReference type="NCBI Taxonomy" id="181527"/>
    <lineage>
        <taxon>Eukaryota</taxon>
        <taxon>Fungi</taxon>
        <taxon>Dikarya</taxon>
        <taxon>Basidiomycota</taxon>
        <taxon>Agaricomycotina</taxon>
        <taxon>Agaricomycetes</taxon>
        <taxon>Agaricomycetidae</taxon>
        <taxon>Agaricales</taxon>
        <taxon>Pluteineae</taxon>
        <taxon>Pluteaceae</taxon>
        <taxon>Pluteus</taxon>
    </lineage>
</organism>
<evidence type="ECO:0000313" key="2">
    <source>
        <dbReference type="Proteomes" id="UP000308600"/>
    </source>
</evidence>
<reference evidence="1 2" key="1">
    <citation type="journal article" date="2019" name="Nat. Ecol. Evol.">
        <title>Megaphylogeny resolves global patterns of mushroom evolution.</title>
        <authorList>
            <person name="Varga T."/>
            <person name="Krizsan K."/>
            <person name="Foldi C."/>
            <person name="Dima B."/>
            <person name="Sanchez-Garcia M."/>
            <person name="Sanchez-Ramirez S."/>
            <person name="Szollosi G.J."/>
            <person name="Szarkandi J.G."/>
            <person name="Papp V."/>
            <person name="Albert L."/>
            <person name="Andreopoulos W."/>
            <person name="Angelini C."/>
            <person name="Antonin V."/>
            <person name="Barry K.W."/>
            <person name="Bougher N.L."/>
            <person name="Buchanan P."/>
            <person name="Buyck B."/>
            <person name="Bense V."/>
            <person name="Catcheside P."/>
            <person name="Chovatia M."/>
            <person name="Cooper J."/>
            <person name="Damon W."/>
            <person name="Desjardin D."/>
            <person name="Finy P."/>
            <person name="Geml J."/>
            <person name="Haridas S."/>
            <person name="Hughes K."/>
            <person name="Justo A."/>
            <person name="Karasinski D."/>
            <person name="Kautmanova I."/>
            <person name="Kiss B."/>
            <person name="Kocsube S."/>
            <person name="Kotiranta H."/>
            <person name="LaButti K.M."/>
            <person name="Lechner B.E."/>
            <person name="Liimatainen K."/>
            <person name="Lipzen A."/>
            <person name="Lukacs Z."/>
            <person name="Mihaltcheva S."/>
            <person name="Morgado L.N."/>
            <person name="Niskanen T."/>
            <person name="Noordeloos M.E."/>
            <person name="Ohm R.A."/>
            <person name="Ortiz-Santana B."/>
            <person name="Ovrebo C."/>
            <person name="Racz N."/>
            <person name="Riley R."/>
            <person name="Savchenko A."/>
            <person name="Shiryaev A."/>
            <person name="Soop K."/>
            <person name="Spirin V."/>
            <person name="Szebenyi C."/>
            <person name="Tomsovsky M."/>
            <person name="Tulloss R.E."/>
            <person name="Uehling J."/>
            <person name="Grigoriev I.V."/>
            <person name="Vagvolgyi C."/>
            <person name="Papp T."/>
            <person name="Martin F.M."/>
            <person name="Miettinen O."/>
            <person name="Hibbett D.S."/>
            <person name="Nagy L.G."/>
        </authorList>
    </citation>
    <scope>NUCLEOTIDE SEQUENCE [LARGE SCALE GENOMIC DNA]</scope>
    <source>
        <strain evidence="1 2">NL-1719</strain>
    </source>
</reference>
<proteinExistence type="predicted"/>
<dbReference type="Proteomes" id="UP000308600">
    <property type="component" value="Unassembled WGS sequence"/>
</dbReference>
<dbReference type="EMBL" id="ML208373">
    <property type="protein sequence ID" value="TFK67560.1"/>
    <property type="molecule type" value="Genomic_DNA"/>
</dbReference>
<gene>
    <name evidence="1" type="ORF">BDN72DRAFT_842914</name>
</gene>